<dbReference type="GO" id="GO:0033617">
    <property type="term" value="P:mitochondrial respiratory chain complex IV assembly"/>
    <property type="evidence" value="ECO:0007669"/>
    <property type="project" value="UniProtKB-UniRule"/>
</dbReference>
<dbReference type="EnsemblMetazoa" id="XM_022805146">
    <property type="protein sequence ID" value="XP_022660881"/>
    <property type="gene ID" value="LOC111250237"/>
</dbReference>
<keyword evidence="3 7" id="KW-0812">Transmembrane</keyword>
<evidence type="ECO:0000256" key="6">
    <source>
        <dbReference type="ARBA" id="ARBA00023136"/>
    </source>
</evidence>
<dbReference type="InterPro" id="IPR018628">
    <property type="entry name" value="Coa3_CC"/>
</dbReference>
<keyword evidence="7" id="KW-0999">Mitochondrion inner membrane</keyword>
<evidence type="ECO:0000256" key="3">
    <source>
        <dbReference type="ARBA" id="ARBA00022692"/>
    </source>
</evidence>
<dbReference type="GO" id="GO:0005743">
    <property type="term" value="C:mitochondrial inner membrane"/>
    <property type="evidence" value="ECO:0007669"/>
    <property type="project" value="UniProtKB-UniRule"/>
</dbReference>
<comment type="similarity">
    <text evidence="2 7">Belongs to the COA3 family.</text>
</comment>
<comment type="subcellular location">
    <subcellularLocation>
        <location evidence="1">Mitochondrion membrane</location>
        <topology evidence="1">Single-pass membrane protein</topology>
    </subcellularLocation>
</comment>
<feature type="domain" description="Cytochrome c oxidase assembly factor 3 mitochondrial coiled-coil" evidence="8">
    <location>
        <begin position="49"/>
        <end position="95"/>
    </location>
</feature>
<dbReference type="OMA" id="MHFIRQV"/>
<dbReference type="CTD" id="39320"/>
<evidence type="ECO:0000256" key="2">
    <source>
        <dbReference type="ARBA" id="ARBA00007035"/>
    </source>
</evidence>
<evidence type="ECO:0000256" key="7">
    <source>
        <dbReference type="RuleBase" id="RU367056"/>
    </source>
</evidence>
<dbReference type="RefSeq" id="XP_022660881.1">
    <property type="nucleotide sequence ID" value="XM_022805146.1"/>
</dbReference>
<evidence type="ECO:0000256" key="5">
    <source>
        <dbReference type="ARBA" id="ARBA00023128"/>
    </source>
</evidence>
<dbReference type="PANTHER" id="PTHR15642:SF3">
    <property type="entry name" value="CYTOCHROME C OXIDASE ASSEMBLY FACTOR 3 HOMOLOG, MITOCHONDRIAL"/>
    <property type="match status" value="1"/>
</dbReference>
<feature type="transmembrane region" description="Helical" evidence="7">
    <location>
        <begin position="64"/>
        <end position="81"/>
    </location>
</feature>
<reference evidence="9" key="1">
    <citation type="submission" date="2021-01" db="UniProtKB">
        <authorList>
            <consortium name="EnsemblMetazoa"/>
        </authorList>
    </citation>
    <scope>IDENTIFICATION</scope>
</reference>
<evidence type="ECO:0000256" key="1">
    <source>
        <dbReference type="ARBA" id="ARBA00004304"/>
    </source>
</evidence>
<evidence type="ECO:0000259" key="8">
    <source>
        <dbReference type="Pfam" id="PF09813"/>
    </source>
</evidence>
<dbReference type="Proteomes" id="UP000594260">
    <property type="component" value="Unplaced"/>
</dbReference>
<comment type="function">
    <text evidence="7">Required for assembly of cytochrome c oxidase (complex IV).</text>
</comment>
<evidence type="ECO:0000313" key="10">
    <source>
        <dbReference type="Proteomes" id="UP000594260"/>
    </source>
</evidence>
<evidence type="ECO:0000313" key="9">
    <source>
        <dbReference type="EnsemblMetazoa" id="XP_022660881"/>
    </source>
</evidence>
<keyword evidence="10" id="KW-1185">Reference proteome</keyword>
<protein>
    <recommendedName>
        <fullName evidence="7">Cytochrome c oxidase assembly factor 3</fullName>
    </recommendedName>
</protein>
<keyword evidence="4 7" id="KW-1133">Transmembrane helix</keyword>
<dbReference type="InterPro" id="IPR041752">
    <property type="entry name" value="Coa3"/>
</dbReference>
<dbReference type="InParanoid" id="A0A7M7K562"/>
<organism evidence="9 10">
    <name type="scientific">Varroa destructor</name>
    <name type="common">Honeybee mite</name>
    <dbReference type="NCBI Taxonomy" id="109461"/>
    <lineage>
        <taxon>Eukaryota</taxon>
        <taxon>Metazoa</taxon>
        <taxon>Ecdysozoa</taxon>
        <taxon>Arthropoda</taxon>
        <taxon>Chelicerata</taxon>
        <taxon>Arachnida</taxon>
        <taxon>Acari</taxon>
        <taxon>Parasitiformes</taxon>
        <taxon>Mesostigmata</taxon>
        <taxon>Gamasina</taxon>
        <taxon>Dermanyssoidea</taxon>
        <taxon>Varroidae</taxon>
        <taxon>Varroa</taxon>
    </lineage>
</organism>
<comment type="subunit">
    <text evidence="7">Component of 250-400 kDa complexes called cytochrome oxidase assembly intermediates or COA complexes.</text>
</comment>
<evidence type="ECO:0000256" key="4">
    <source>
        <dbReference type="ARBA" id="ARBA00022989"/>
    </source>
</evidence>
<dbReference type="OrthoDB" id="10018333at2759"/>
<dbReference type="PANTHER" id="PTHR15642">
    <property type="entry name" value="CYTOCHROME C OXIDASE ASSEMBLY FACTOR 3, MITOCHONDRIAL"/>
    <property type="match status" value="1"/>
</dbReference>
<dbReference type="FunCoup" id="A0A7M7K562">
    <property type="interactions" value="264"/>
</dbReference>
<dbReference type="Pfam" id="PF09813">
    <property type="entry name" value="Coa3_cc"/>
    <property type="match status" value="1"/>
</dbReference>
<keyword evidence="6 7" id="KW-0472">Membrane</keyword>
<accession>A0A7M7K562</accession>
<sequence length="96" mass="11046">MYITPNIGPMVCRAYCSSRGEIMPKVDVSKEYVQSAQLNYMKILEKENSDRVAKLLKTRSRNRYTALGLGIFVICIYAYSINSVKQEHFLDELDES</sequence>
<dbReference type="AlphaFoldDB" id="A0A7M7K562"/>
<dbReference type="GeneID" id="111250237"/>
<keyword evidence="5 7" id="KW-0496">Mitochondrion</keyword>
<proteinExistence type="inferred from homology"/>
<dbReference type="KEGG" id="vde:111250237"/>
<name>A0A7M7K562_VARDE</name>